<dbReference type="InterPro" id="IPR052894">
    <property type="entry name" value="AsmA-related"/>
</dbReference>
<dbReference type="PANTHER" id="PTHR30441">
    <property type="entry name" value="DUF748 DOMAIN-CONTAINING PROTEIN"/>
    <property type="match status" value="1"/>
</dbReference>
<dbReference type="eggNOG" id="COG2982">
    <property type="taxonomic scope" value="Bacteria"/>
</dbReference>
<dbReference type="HOGENOM" id="CLU_635994_0_0_0"/>
<dbReference type="OrthoDB" id="277504at2"/>
<dbReference type="GO" id="GO:0005886">
    <property type="term" value="C:plasma membrane"/>
    <property type="evidence" value="ECO:0007669"/>
    <property type="project" value="TreeGrafter"/>
</dbReference>
<dbReference type="GO" id="GO:0090313">
    <property type="term" value="P:regulation of protein targeting to membrane"/>
    <property type="evidence" value="ECO:0007669"/>
    <property type="project" value="TreeGrafter"/>
</dbReference>
<evidence type="ECO:0000313" key="1">
    <source>
        <dbReference type="EMBL" id="AGA30560.1"/>
    </source>
</evidence>
<dbReference type="AlphaFoldDB" id="L0DP14"/>
<keyword evidence="2" id="KW-1185">Reference proteome</keyword>
<dbReference type="RefSeq" id="WP_015249643.1">
    <property type="nucleotide sequence ID" value="NC_019892.1"/>
</dbReference>
<dbReference type="KEGG" id="saci:Sinac_6484"/>
<organism evidence="1 2">
    <name type="scientific">Singulisphaera acidiphila (strain ATCC BAA-1392 / DSM 18658 / VKM B-2454 / MOB10)</name>
    <dbReference type="NCBI Taxonomy" id="886293"/>
    <lineage>
        <taxon>Bacteria</taxon>
        <taxon>Pseudomonadati</taxon>
        <taxon>Planctomycetota</taxon>
        <taxon>Planctomycetia</taxon>
        <taxon>Isosphaerales</taxon>
        <taxon>Isosphaeraceae</taxon>
        <taxon>Singulisphaera</taxon>
    </lineage>
</organism>
<dbReference type="PANTHER" id="PTHR30441:SF8">
    <property type="entry name" value="DUF748 DOMAIN-CONTAINING PROTEIN"/>
    <property type="match status" value="1"/>
</dbReference>
<gene>
    <name evidence="1" type="ordered locus">Sinac_6484</name>
</gene>
<name>L0DP14_SINAD</name>
<accession>L0DP14</accession>
<dbReference type="Proteomes" id="UP000010798">
    <property type="component" value="Chromosome"/>
</dbReference>
<protein>
    <submittedName>
        <fullName evidence="1">Uncharacterized protein involved in outer membrane biogenesis</fullName>
    </submittedName>
</protein>
<reference evidence="1 2" key="1">
    <citation type="submission" date="2012-02" db="EMBL/GenBank/DDBJ databases">
        <title>Complete sequence of chromosome of Singulisphaera acidiphila DSM 18658.</title>
        <authorList>
            <consortium name="US DOE Joint Genome Institute (JGI-PGF)"/>
            <person name="Lucas S."/>
            <person name="Copeland A."/>
            <person name="Lapidus A."/>
            <person name="Glavina del Rio T."/>
            <person name="Dalin E."/>
            <person name="Tice H."/>
            <person name="Bruce D."/>
            <person name="Goodwin L."/>
            <person name="Pitluck S."/>
            <person name="Peters L."/>
            <person name="Ovchinnikova G."/>
            <person name="Chertkov O."/>
            <person name="Kyrpides N."/>
            <person name="Mavromatis K."/>
            <person name="Ivanova N."/>
            <person name="Brettin T."/>
            <person name="Detter J.C."/>
            <person name="Han C."/>
            <person name="Larimer F."/>
            <person name="Land M."/>
            <person name="Hauser L."/>
            <person name="Markowitz V."/>
            <person name="Cheng J.-F."/>
            <person name="Hugenholtz P."/>
            <person name="Woyke T."/>
            <person name="Wu D."/>
            <person name="Tindall B."/>
            <person name="Pomrenke H."/>
            <person name="Brambilla E."/>
            <person name="Klenk H.-P."/>
            <person name="Eisen J.A."/>
        </authorList>
    </citation>
    <scope>NUCLEOTIDE SEQUENCE [LARGE SCALE GENOMIC DNA]</scope>
    <source>
        <strain evidence="2">ATCC BAA-1392 / DSM 18658 / VKM B-2454 / MOB10</strain>
    </source>
</reference>
<dbReference type="STRING" id="886293.Sinac_6484"/>
<proteinExistence type="predicted"/>
<dbReference type="EMBL" id="CP003364">
    <property type="protein sequence ID" value="AGA30560.1"/>
    <property type="molecule type" value="Genomic_DNA"/>
</dbReference>
<sequence length="431" mass="47148">MKRRRVRLRRLVPLAFLLIPPLFWATVLAVTPTEWARARIVALVEDETGRPIRLGGLKLGVCGGVYLRDLEIGATGSSNDPWFKAALARIDVSVLQLLAGQLEPSKIELNGVSLRVLRRSDGSLELADLLMRAPTKKARTSAADPNAVPAPLEIKLCDGQITIIDEPSRTRLNLTKIQGHAAWQGRQLSIQNLQGNLNGGVLELALSLDRTMKEPTFEARIRADGVELDQGANVLVYLLPILAGTTDDGALDGRLDANLYVKGQGASRESLQRSLVGQGNIHVDSIALERSRFFVELKNLIELPDDKVRVGSVTSAFTIQGGRVATDNLTLEIANLPIVLAGWTDFDGKLDYRVRSDSLTDRLPDQAREFLGELAIDTRDLSALRIHGTLQAMKLSVAPGLLAQPGATSGRGTEREKLRDIGRRVRDRILR</sequence>
<evidence type="ECO:0000313" key="2">
    <source>
        <dbReference type="Proteomes" id="UP000010798"/>
    </source>
</evidence>